<dbReference type="EMBL" id="LDEV01000259">
    <property type="protein sequence ID" value="KLJ13557.1"/>
    <property type="molecule type" value="Genomic_DNA"/>
</dbReference>
<evidence type="ECO:0000313" key="2">
    <source>
        <dbReference type="Proteomes" id="UP000053573"/>
    </source>
</evidence>
<gene>
    <name evidence="1" type="ORF">EMPG_11516</name>
</gene>
<evidence type="ECO:0000313" key="1">
    <source>
        <dbReference type="EMBL" id="KLJ13557.1"/>
    </source>
</evidence>
<proteinExistence type="predicted"/>
<name>A0A0H1BRC6_9EURO</name>
<keyword evidence="2" id="KW-1185">Reference proteome</keyword>
<organism evidence="1 2">
    <name type="scientific">Blastomyces silverae</name>
    <dbReference type="NCBI Taxonomy" id="2060906"/>
    <lineage>
        <taxon>Eukaryota</taxon>
        <taxon>Fungi</taxon>
        <taxon>Dikarya</taxon>
        <taxon>Ascomycota</taxon>
        <taxon>Pezizomycotina</taxon>
        <taxon>Eurotiomycetes</taxon>
        <taxon>Eurotiomycetidae</taxon>
        <taxon>Onygenales</taxon>
        <taxon>Ajellomycetaceae</taxon>
        <taxon>Blastomyces</taxon>
    </lineage>
</organism>
<reference evidence="2" key="1">
    <citation type="journal article" date="2015" name="PLoS Genet.">
        <title>The dynamic genome and transcriptome of the human fungal pathogen Blastomyces and close relative Emmonsia.</title>
        <authorList>
            <person name="Munoz J.F."/>
            <person name="Gauthier G.M."/>
            <person name="Desjardins C.A."/>
            <person name="Gallo J.E."/>
            <person name="Holder J."/>
            <person name="Sullivan T.D."/>
            <person name="Marty A.J."/>
            <person name="Carmen J.C."/>
            <person name="Chen Z."/>
            <person name="Ding L."/>
            <person name="Gujja S."/>
            <person name="Magrini V."/>
            <person name="Misas E."/>
            <person name="Mitreva M."/>
            <person name="Priest M."/>
            <person name="Saif S."/>
            <person name="Whiston E.A."/>
            <person name="Young S."/>
            <person name="Zeng Q."/>
            <person name="Goldman W.E."/>
            <person name="Mardis E.R."/>
            <person name="Taylor J.W."/>
            <person name="McEwen J.G."/>
            <person name="Clay O.K."/>
            <person name="Klein B.S."/>
            <person name="Cuomo C.A."/>
        </authorList>
    </citation>
    <scope>NUCLEOTIDE SEQUENCE [LARGE SCALE GENOMIC DNA]</scope>
    <source>
        <strain evidence="2">UAMH 139</strain>
    </source>
</reference>
<sequence length="53" mass="6105">MRISGIFLVLHRGRRQANHLMLFKKKQLLGIMNCDEDHASTPSSVFRQSSMMS</sequence>
<accession>A0A0H1BRC6</accession>
<protein>
    <submittedName>
        <fullName evidence="1">Uncharacterized protein</fullName>
    </submittedName>
</protein>
<dbReference type="AlphaFoldDB" id="A0A0H1BRC6"/>
<comment type="caution">
    <text evidence="1">The sequence shown here is derived from an EMBL/GenBank/DDBJ whole genome shotgun (WGS) entry which is preliminary data.</text>
</comment>
<dbReference type="Proteomes" id="UP000053573">
    <property type="component" value="Unassembled WGS sequence"/>
</dbReference>